<dbReference type="Pfam" id="PF16874">
    <property type="entry name" value="Glyco_hydro_36C"/>
    <property type="match status" value="1"/>
</dbReference>
<dbReference type="PANTHER" id="PTHR43053:SF3">
    <property type="entry name" value="ALPHA-GALACTOSIDASE C-RELATED"/>
    <property type="match status" value="1"/>
</dbReference>
<evidence type="ECO:0000256" key="2">
    <source>
        <dbReference type="ARBA" id="ARBA00012755"/>
    </source>
</evidence>
<evidence type="ECO:0000313" key="9">
    <source>
        <dbReference type="Proteomes" id="UP001183824"/>
    </source>
</evidence>
<dbReference type="PRINTS" id="PR00743">
    <property type="entry name" value="GLHYDRLASE36"/>
</dbReference>
<dbReference type="InterPro" id="IPR017853">
    <property type="entry name" value="GH"/>
</dbReference>
<dbReference type="InterPro" id="IPR031705">
    <property type="entry name" value="Glyco_hydro_36_C"/>
</dbReference>
<reference evidence="9" key="1">
    <citation type="submission" date="2023-07" db="EMBL/GenBank/DDBJ databases">
        <title>30 novel species of actinomycetes from the DSMZ collection.</title>
        <authorList>
            <person name="Nouioui I."/>
        </authorList>
    </citation>
    <scope>NUCLEOTIDE SEQUENCE [LARGE SCALE GENOMIC DNA]</scope>
    <source>
        <strain evidence="9">DSM 41640</strain>
    </source>
</reference>
<comment type="caution">
    <text evidence="8">The sequence shown here is derived from an EMBL/GenBank/DDBJ whole genome shotgun (WGS) entry which is preliminary data.</text>
</comment>
<evidence type="ECO:0000256" key="4">
    <source>
        <dbReference type="ARBA" id="ARBA00023295"/>
    </source>
</evidence>
<dbReference type="EC" id="3.2.1.22" evidence="2 5"/>
<name>A0ABU2V9Q4_9ACTN</name>
<feature type="domain" description="Glycosyl hydrolase family 36 C-terminal" evidence="6">
    <location>
        <begin position="619"/>
        <end position="703"/>
    </location>
</feature>
<dbReference type="InterPro" id="IPR013785">
    <property type="entry name" value="Aldolase_TIM"/>
</dbReference>
<dbReference type="Gene3D" id="2.70.98.60">
    <property type="entry name" value="alpha-galactosidase from lactobacil brevis"/>
    <property type="match status" value="1"/>
</dbReference>
<comment type="catalytic activity">
    <reaction evidence="1 5">
        <text>Hydrolysis of terminal, non-reducing alpha-D-galactose residues in alpha-D-galactosides, including galactose oligosaccharides, galactomannans and galactolipids.</text>
        <dbReference type="EC" id="3.2.1.22"/>
    </reaction>
</comment>
<evidence type="ECO:0000313" key="8">
    <source>
        <dbReference type="EMBL" id="MDT0482299.1"/>
    </source>
</evidence>
<gene>
    <name evidence="8" type="ORF">RNB18_19205</name>
</gene>
<protein>
    <recommendedName>
        <fullName evidence="2 5">Alpha-galactosidase</fullName>
        <ecNumber evidence="2 5">3.2.1.22</ecNumber>
    </recommendedName>
</protein>
<dbReference type="SUPFAM" id="SSF51445">
    <property type="entry name" value="(Trans)glycosidases"/>
    <property type="match status" value="1"/>
</dbReference>
<dbReference type="InterPro" id="IPR038417">
    <property type="entry name" value="Alpga-gal_N_sf"/>
</dbReference>
<dbReference type="InterPro" id="IPR002252">
    <property type="entry name" value="Glyco_hydro_36"/>
</dbReference>
<evidence type="ECO:0000259" key="7">
    <source>
        <dbReference type="Pfam" id="PF16875"/>
    </source>
</evidence>
<dbReference type="PIRSF" id="PIRSF005536">
    <property type="entry name" value="Agal"/>
    <property type="match status" value="1"/>
</dbReference>
<keyword evidence="9" id="KW-1185">Reference proteome</keyword>
<dbReference type="RefSeq" id="WP_311715304.1">
    <property type="nucleotide sequence ID" value="NZ_JAVREZ010000006.1"/>
</dbReference>
<dbReference type="CDD" id="cd14791">
    <property type="entry name" value="GH36"/>
    <property type="match status" value="1"/>
</dbReference>
<feature type="domain" description="Glycosyl hydrolase family 36 N-terminal" evidence="7">
    <location>
        <begin position="30"/>
        <end position="262"/>
    </location>
</feature>
<dbReference type="Proteomes" id="UP001183824">
    <property type="component" value="Unassembled WGS sequence"/>
</dbReference>
<keyword evidence="4 5" id="KW-0326">Glycosidase</keyword>
<dbReference type="InterPro" id="IPR050985">
    <property type="entry name" value="Alpha-glycosidase_related"/>
</dbReference>
<dbReference type="Pfam" id="PF02065">
    <property type="entry name" value="Melibiase"/>
    <property type="match status" value="1"/>
</dbReference>
<evidence type="ECO:0000259" key="6">
    <source>
        <dbReference type="Pfam" id="PF16874"/>
    </source>
</evidence>
<dbReference type="GO" id="GO:0004557">
    <property type="term" value="F:alpha-galactosidase activity"/>
    <property type="evidence" value="ECO:0007669"/>
    <property type="project" value="UniProtKB-EC"/>
</dbReference>
<dbReference type="Gene3D" id="2.60.40.1180">
    <property type="entry name" value="Golgi alpha-mannosidase II"/>
    <property type="match status" value="1"/>
</dbReference>
<organism evidence="8 9">
    <name type="scientific">Streptomyces doebereineriae</name>
    <dbReference type="NCBI Taxonomy" id="3075528"/>
    <lineage>
        <taxon>Bacteria</taxon>
        <taxon>Bacillati</taxon>
        <taxon>Actinomycetota</taxon>
        <taxon>Actinomycetes</taxon>
        <taxon>Kitasatosporales</taxon>
        <taxon>Streptomycetaceae</taxon>
        <taxon>Streptomyces</taxon>
    </lineage>
</organism>
<dbReference type="Gene3D" id="3.20.20.70">
    <property type="entry name" value="Aldolase class I"/>
    <property type="match status" value="1"/>
</dbReference>
<dbReference type="PANTHER" id="PTHR43053">
    <property type="entry name" value="GLYCOSIDASE FAMILY 31"/>
    <property type="match status" value="1"/>
</dbReference>
<keyword evidence="3 5" id="KW-0378">Hydrolase</keyword>
<sequence length="725" mass="79442">MKPHIDAATERLIHLRAAGVSLVLDLRGNGLPTVVHWGADPGDLTDEELSQLADAVTMPNMRGFDDVVPRVALLPEHGTGWPGQPGLTGHRQGADWSPLFTLDSVEAEGASVRIRATDRTARLGLVLEAGLTASGLVRMRAAVRNDDSVLPYTLDGLMLALPVPDAATELLDLTGRWCRERAPQRHPFHAGTWLRETRSGRTGPDAALVLTAGTPGFGFGSGEVWGLHIAWSGNHRILAERLPTGRPALAAGELLLPGEVILGPGEEYTGPWLYGCHSDQGLDGLSARFHDHLRARPGHPSRPRPVVLNTWEAVYFDHDLDKLTHLADLGAEVGAERFVLDDGWFRHRRDDRAGLGDWYVDEAVWPSGLGPLIDHVRALGMEFGLWVEPEMVNPDSDLARAHPEWILATGGRTPADRRSQQVLDLTHTEAYTYILERLDDLLTEYDIAYLKWDHNRELVDAGHSPDGEPAVHAQTLAVYALLDELRARHPRLEIESCSSGGGRVDLAILERTDRVWASDCNDALERQSINRWTGLLLPPELVGSHIGAARSHTTGRTHDLAFRAGTALFGHLGIEWDLTRAKESERAELTRWVSLHKQLRDLLHTGRVVRVDHPDPALSAHGVVSRDRTEAVFALTALATPVAAHPGTLRLPGLDPNATYHLRPLPPGDQAPGMERGSPVWCTEDGITLPGKVLERVGIQIPGLHPEQLILLHLTMCDAGPVRRN</sequence>
<dbReference type="Pfam" id="PF16875">
    <property type="entry name" value="Glyco_hydro_36N"/>
    <property type="match status" value="1"/>
</dbReference>
<accession>A0ABU2V9Q4</accession>
<dbReference type="InterPro" id="IPR031704">
    <property type="entry name" value="Glyco_hydro_36_N"/>
</dbReference>
<comment type="similarity">
    <text evidence="5">Belongs to the glycosyl hydrolase.</text>
</comment>
<dbReference type="EMBL" id="JAVREZ010000006">
    <property type="protein sequence ID" value="MDT0482299.1"/>
    <property type="molecule type" value="Genomic_DNA"/>
</dbReference>
<evidence type="ECO:0000256" key="5">
    <source>
        <dbReference type="PIRNR" id="PIRNR005536"/>
    </source>
</evidence>
<evidence type="ECO:0000256" key="1">
    <source>
        <dbReference type="ARBA" id="ARBA00001255"/>
    </source>
</evidence>
<evidence type="ECO:0000256" key="3">
    <source>
        <dbReference type="ARBA" id="ARBA00022801"/>
    </source>
</evidence>
<proteinExistence type="inferred from homology"/>
<dbReference type="InterPro" id="IPR013780">
    <property type="entry name" value="Glyco_hydro_b"/>
</dbReference>